<reference evidence="5 6" key="1">
    <citation type="submission" date="2020-10" db="EMBL/GenBank/DDBJ databases">
        <title>Genome sequencing of Bifidobacterium longum subsp. longum KCTC 5915.</title>
        <authorList>
            <person name="Kim J."/>
        </authorList>
    </citation>
    <scope>NUCLEOTIDE SEQUENCE [LARGE SCALE GENOMIC DNA]</scope>
    <source>
        <strain evidence="5 6">KCTC 5915</strain>
    </source>
</reference>
<evidence type="ECO:0000256" key="1">
    <source>
        <dbReference type="ARBA" id="ARBA00022612"/>
    </source>
</evidence>
<dbReference type="Pfam" id="PF04586">
    <property type="entry name" value="Peptidase_S78"/>
    <property type="match status" value="1"/>
</dbReference>
<evidence type="ECO:0000256" key="2">
    <source>
        <dbReference type="ARBA" id="ARBA00022670"/>
    </source>
</evidence>
<evidence type="ECO:0000313" key="5">
    <source>
        <dbReference type="EMBL" id="QOL55888.1"/>
    </source>
</evidence>
<dbReference type="EMBL" id="CP062943">
    <property type="protein sequence ID" value="QOL55888.1"/>
    <property type="molecule type" value="Genomic_DNA"/>
</dbReference>
<dbReference type="Pfam" id="PF25209">
    <property type="entry name" value="Phage_capsid_4"/>
    <property type="match status" value="1"/>
</dbReference>
<keyword evidence="3" id="KW-0378">Hydrolase</keyword>
<name>A0A7L9ULY2_BIFLL</name>
<proteinExistence type="predicted"/>
<dbReference type="GO" id="GO:0008233">
    <property type="term" value="F:peptidase activity"/>
    <property type="evidence" value="ECO:0007669"/>
    <property type="project" value="UniProtKB-KW"/>
</dbReference>
<dbReference type="InterPro" id="IPR054613">
    <property type="entry name" value="Peptidase_S78_dom"/>
</dbReference>
<keyword evidence="1" id="KW-1188">Viral release from host cell</keyword>
<protein>
    <submittedName>
        <fullName evidence="5">HK97 family phage prohead protease</fullName>
    </submittedName>
</protein>
<keyword evidence="2 5" id="KW-0645">Protease</keyword>
<dbReference type="AlphaFoldDB" id="A0A7L9ULY2"/>
<evidence type="ECO:0000256" key="3">
    <source>
        <dbReference type="ARBA" id="ARBA00022801"/>
    </source>
</evidence>
<evidence type="ECO:0000259" key="4">
    <source>
        <dbReference type="Pfam" id="PF04586"/>
    </source>
</evidence>
<dbReference type="SUPFAM" id="SSF56563">
    <property type="entry name" value="Major capsid protein gp5"/>
    <property type="match status" value="1"/>
</dbReference>
<dbReference type="GO" id="GO:0006508">
    <property type="term" value="P:proteolysis"/>
    <property type="evidence" value="ECO:0007669"/>
    <property type="project" value="UniProtKB-KW"/>
</dbReference>
<organism evidence="5 6">
    <name type="scientific">Bifidobacterium longum subsp. longum</name>
    <dbReference type="NCBI Taxonomy" id="1679"/>
    <lineage>
        <taxon>Bacteria</taxon>
        <taxon>Bacillati</taxon>
        <taxon>Actinomycetota</taxon>
        <taxon>Actinomycetes</taxon>
        <taxon>Bifidobacteriales</taxon>
        <taxon>Bifidobacteriaceae</taxon>
        <taxon>Bifidobacterium</taxon>
    </lineage>
</organism>
<feature type="domain" description="Prohead serine protease" evidence="4">
    <location>
        <begin position="14"/>
        <end position="147"/>
    </location>
</feature>
<accession>A0A7L9ULY2</accession>
<dbReference type="RefSeq" id="WP_200408511.1">
    <property type="nucleotide sequence ID" value="NZ_CP062943.1"/>
</dbReference>
<gene>
    <name evidence="5" type="ORF">BL5915_03615</name>
</gene>
<dbReference type="Proteomes" id="UP000593918">
    <property type="component" value="Chromosome"/>
</dbReference>
<sequence length="527" mass="57597">MRHEIGFKGRRLARSKDDGDGRTIEGIAVPFGDVIDVYGERETFDHDTIFEGLDSAKLYYQHDQLIGSIVEGENRSDGLHITARIADTQLGRDAVALLDEGALDSLSVGFIPLEDAKDDDGVTHRRKVRLLETSLVSWPAYENAKLTDHRNKQEGNTMTDMDTKWAEALEKLTARQDEQAETLRGIETTLTSRLDKLPDASPLSEYRTQGDFIKALVSKDDGKAEAARNAYTTLLSRDYTGSVTADTDPQPTWIADRIRILEQKRKIATLLTHEALPAEGMSMSYLVLKTDTHTVAKQEKEGDALPFGKVTFGDESVVIDTYGGYGDLSRQRIERMSVGDVSFEMRCLTAAYARATEAAARTALYGAIAGIADSEKLTVAKTAAALKPNDWIDMIIDASAKFDDVNATMDYIGVSPDVFKAIAHLTDDGNRFLDVSGQGAGTLGSLDPAAIGGRLLRQDVRMLDGAPEGTVVFMDKTAVTMWESGGAPFQLQADNIINLTRQFSVYGYAAFGTTFKHGILPVKFATA</sequence>
<evidence type="ECO:0000313" key="6">
    <source>
        <dbReference type="Proteomes" id="UP000593918"/>
    </source>
</evidence>